<reference evidence="2" key="1">
    <citation type="journal article" date="2015" name="Nature">
        <title>Complex archaea that bridge the gap between prokaryotes and eukaryotes.</title>
        <authorList>
            <person name="Spang A."/>
            <person name="Saw J.H."/>
            <person name="Jorgensen S.L."/>
            <person name="Zaremba-Niedzwiedzka K."/>
            <person name="Martijn J."/>
            <person name="Lind A.E."/>
            <person name="van Eijk R."/>
            <person name="Schleper C."/>
            <person name="Guy L."/>
            <person name="Ettema T.J."/>
        </authorList>
    </citation>
    <scope>NUCLEOTIDE SEQUENCE</scope>
</reference>
<feature type="compositionally biased region" description="Acidic residues" evidence="1">
    <location>
        <begin position="194"/>
        <end position="204"/>
    </location>
</feature>
<organism evidence="2">
    <name type="scientific">marine sediment metagenome</name>
    <dbReference type="NCBI Taxonomy" id="412755"/>
    <lineage>
        <taxon>unclassified sequences</taxon>
        <taxon>metagenomes</taxon>
        <taxon>ecological metagenomes</taxon>
    </lineage>
</organism>
<dbReference type="EMBL" id="LAZR01022345">
    <property type="protein sequence ID" value="KKL82180.1"/>
    <property type="molecule type" value="Genomic_DNA"/>
</dbReference>
<gene>
    <name evidence="2" type="ORF">LCGC14_1987330</name>
</gene>
<comment type="caution">
    <text evidence="2">The sequence shown here is derived from an EMBL/GenBank/DDBJ whole genome shotgun (WGS) entry which is preliminary data.</text>
</comment>
<feature type="region of interest" description="Disordered" evidence="1">
    <location>
        <begin position="1"/>
        <end position="26"/>
    </location>
</feature>
<evidence type="ECO:0000256" key="1">
    <source>
        <dbReference type="SAM" id="MobiDB-lite"/>
    </source>
</evidence>
<accession>A0A0F9HKF5</accession>
<sequence>MKKKKKEETKSKKIRRPKLSRLNDKRFDDTPVGRIPNIQKELTSIEKNLCYFVAIGMSRQEIMKRLDITAHIYRKSEKDERFVEEIERVQSEKQVEEGDLWLERKRNRETVIHNEFIDLVTTKEARKNLNYFKEISKQDKDAMVSAGVYQPSEGELTEIEKRTQIKRVIPSQKRLPHKSEDSEEEQEPSFFTSEETESTEELEQSVEITKTKGKKE</sequence>
<name>A0A0F9HKF5_9ZZZZ</name>
<feature type="compositionally biased region" description="Basic and acidic residues" evidence="1">
    <location>
        <begin position="1"/>
        <end position="11"/>
    </location>
</feature>
<evidence type="ECO:0000313" key="2">
    <source>
        <dbReference type="EMBL" id="KKL82180.1"/>
    </source>
</evidence>
<feature type="region of interest" description="Disordered" evidence="1">
    <location>
        <begin position="165"/>
        <end position="216"/>
    </location>
</feature>
<dbReference type="AlphaFoldDB" id="A0A0F9HKF5"/>
<protein>
    <submittedName>
        <fullName evidence="2">Uncharacterized protein</fullName>
    </submittedName>
</protein>
<proteinExistence type="predicted"/>